<evidence type="ECO:0000256" key="1">
    <source>
        <dbReference type="SAM" id="MobiDB-lite"/>
    </source>
</evidence>
<dbReference type="OrthoDB" id="345266at2"/>
<evidence type="ECO:0000313" key="3">
    <source>
        <dbReference type="Proteomes" id="UP000265798"/>
    </source>
</evidence>
<protein>
    <submittedName>
        <fullName evidence="2">Uncharacterized protein</fullName>
    </submittedName>
</protein>
<feature type="region of interest" description="Disordered" evidence="1">
    <location>
        <begin position="1"/>
        <end position="28"/>
    </location>
</feature>
<organism evidence="2 3">
    <name type="scientific">Leptospira stimsonii</name>
    <dbReference type="NCBI Taxonomy" id="2202203"/>
    <lineage>
        <taxon>Bacteria</taxon>
        <taxon>Pseudomonadati</taxon>
        <taxon>Spirochaetota</taxon>
        <taxon>Spirochaetia</taxon>
        <taxon>Leptospirales</taxon>
        <taxon>Leptospiraceae</taxon>
        <taxon>Leptospira</taxon>
    </lineage>
</organism>
<dbReference type="EMBL" id="QHCT01000004">
    <property type="protein sequence ID" value="RHX89402.1"/>
    <property type="molecule type" value="Genomic_DNA"/>
</dbReference>
<dbReference type="AlphaFoldDB" id="A0A396Z1R2"/>
<accession>A0A396Z1R2</accession>
<evidence type="ECO:0000313" key="2">
    <source>
        <dbReference type="EMBL" id="RHX89402.1"/>
    </source>
</evidence>
<gene>
    <name evidence="2" type="ORF">DLM75_16380</name>
</gene>
<name>A0A396Z1R2_9LEPT</name>
<proteinExistence type="predicted"/>
<reference evidence="3" key="1">
    <citation type="submission" date="2018-05" db="EMBL/GenBank/DDBJ databases">
        <title>Leptospira yasudae sp. nov. and Leptospira stimsonii sp. nov., two pathogenic species of the genus Leptospira isolated from environmental sources.</title>
        <authorList>
            <person name="Casanovas-Massana A."/>
            <person name="Hamond C."/>
            <person name="Santos L.A."/>
            <person name="Hacker K.P."/>
            <person name="Balassiano I."/>
            <person name="Medeiros M.A."/>
            <person name="Reis M.G."/>
            <person name="Ko A.I."/>
            <person name="Wunder E.A."/>
        </authorList>
    </citation>
    <scope>NUCLEOTIDE SEQUENCE [LARGE SCALE GENOMIC DNA]</scope>
    <source>
        <strain evidence="3">Yale</strain>
    </source>
</reference>
<dbReference type="RefSeq" id="WP_118969561.1">
    <property type="nucleotide sequence ID" value="NZ_QHCT01000004.1"/>
</dbReference>
<comment type="caution">
    <text evidence="2">The sequence shown here is derived from an EMBL/GenBank/DDBJ whole genome shotgun (WGS) entry which is preliminary data.</text>
</comment>
<dbReference type="Proteomes" id="UP000265798">
    <property type="component" value="Unassembled WGS sequence"/>
</dbReference>
<sequence length="84" mass="9729">MIPKKIGRKQKEVRKVGQPRIDPGAPLERRSVGLPESWWKEIDLLAKNYESKASEIVRLAVGLHLRRLGKIKTKIELHKNRKPN</sequence>